<dbReference type="InterPro" id="IPR003156">
    <property type="entry name" value="DHHA1_dom"/>
</dbReference>
<dbReference type="eggNOG" id="COG0618">
    <property type="taxonomic scope" value="Bacteria"/>
</dbReference>
<dbReference type="STRING" id="28134.SAMN05444288_2272"/>
<evidence type="ECO:0000259" key="2">
    <source>
        <dbReference type="Pfam" id="PF02272"/>
    </source>
</evidence>
<feature type="domain" description="DDH" evidence="1">
    <location>
        <begin position="23"/>
        <end position="171"/>
    </location>
</feature>
<dbReference type="InterPro" id="IPR001667">
    <property type="entry name" value="DDH_dom"/>
</dbReference>
<dbReference type="Pfam" id="PF02272">
    <property type="entry name" value="DHHA1"/>
    <property type="match status" value="1"/>
</dbReference>
<sequence length="346" mass="39426">MQIDILNEQELCLLVQLITDAQRIVVCCHKSPDGDALGSSLAWTDYLRTQHGKQVSLMIPDAFPDFLKWMPNTEKVVRFDKHPEACKEAFANADLVFCLDFNATSRVDDMQPLLDGTPAKRVMIDHHLSPDMDTVLTISHPEMSSTSELIFRIIWQMGGFDTMTSQQAVPIYCGMMTDTGGFTYNSSRPDIYFIIGQLLTKGIDKDKIYRNVYHNYSSWAIRLRGYLMSQKLNVFEELHSAYFTISRKDMSDFHFVKGDAEGLVNEPLQIKGLKLSISLREDDRKDNLVWVSLRSVDDFPCNKVAQEFFNGGGHLNASGGKLYCSLAEAEQIVRRAIIHYDDMLRR</sequence>
<dbReference type="InterPro" id="IPR051319">
    <property type="entry name" value="Oligoribo/pAp-PDE_c-di-AMP_PDE"/>
</dbReference>
<dbReference type="InterPro" id="IPR038763">
    <property type="entry name" value="DHH_sf"/>
</dbReference>
<dbReference type="Proteomes" id="UP000005580">
    <property type="component" value="Unassembled WGS sequence"/>
</dbReference>
<dbReference type="PANTHER" id="PTHR47618">
    <property type="entry name" value="BIFUNCTIONAL OLIGORIBONUCLEASE AND PAP PHOSPHATASE NRNA"/>
    <property type="match status" value="1"/>
</dbReference>
<keyword evidence="4" id="KW-1185">Reference proteome</keyword>
<protein>
    <submittedName>
        <fullName evidence="3">DHH family protein</fullName>
    </submittedName>
</protein>
<gene>
    <name evidence="3" type="ORF">HMPREF0663_10750</name>
</gene>
<dbReference type="Pfam" id="PF01368">
    <property type="entry name" value="DHH"/>
    <property type="match status" value="1"/>
</dbReference>
<reference evidence="3" key="1">
    <citation type="submission" date="2011-01" db="EMBL/GenBank/DDBJ databases">
        <authorList>
            <person name="Muzny D."/>
            <person name="Qin X."/>
            <person name="Buhay C."/>
            <person name="Dugan-Rocha S."/>
            <person name="Ding Y."/>
            <person name="Chen G."/>
            <person name="Hawes A."/>
            <person name="Holder M."/>
            <person name="Jhangiani S."/>
            <person name="Johnson A."/>
            <person name="Khan Z."/>
            <person name="Li Z."/>
            <person name="Liu W."/>
            <person name="Liu X."/>
            <person name="Perez L."/>
            <person name="Shen H."/>
            <person name="Wang Q."/>
            <person name="Watt J."/>
            <person name="Xi L."/>
            <person name="Xin Y."/>
            <person name="Zhou J."/>
            <person name="Deng J."/>
            <person name="Jiang H."/>
            <person name="Liu Y."/>
            <person name="Qu J."/>
            <person name="Song X.-Z."/>
            <person name="Zhang L."/>
            <person name="Villasana D."/>
            <person name="Johnson A."/>
            <person name="Liu J."/>
            <person name="Liyanage D."/>
            <person name="Lorensuhewa L."/>
            <person name="Robinson T."/>
            <person name="Song A."/>
            <person name="Song B.-B."/>
            <person name="Dinh H."/>
            <person name="Thornton R."/>
            <person name="Coyle M."/>
            <person name="Francisco L."/>
            <person name="Jackson L."/>
            <person name="Javaid M."/>
            <person name="Korchina V."/>
            <person name="Kovar C."/>
            <person name="Mata R."/>
            <person name="Mathew T."/>
            <person name="Ngo R."/>
            <person name="Nguyen L."/>
            <person name="Nguyen N."/>
            <person name="Okwuonu G."/>
            <person name="Ongeri F."/>
            <person name="Pham C."/>
            <person name="Simmons D."/>
            <person name="Wilczek-Boney K."/>
            <person name="Hale W."/>
            <person name="Jakkamsetti A."/>
            <person name="Pham P."/>
            <person name="Ruth R."/>
            <person name="San Lucas F."/>
            <person name="Warren J."/>
            <person name="Zhang J."/>
            <person name="Zhao Z."/>
            <person name="Zhou C."/>
            <person name="Zhu D."/>
            <person name="Lee S."/>
            <person name="Bess C."/>
            <person name="Blankenburg K."/>
            <person name="Forbes L."/>
            <person name="Fu Q."/>
            <person name="Gubbala S."/>
            <person name="Hirani K."/>
            <person name="Jayaseelan J.C."/>
            <person name="Lara F."/>
            <person name="Munidasa M."/>
            <person name="Palculict T."/>
            <person name="Patil S."/>
            <person name="Pu L.-L."/>
            <person name="Saada N."/>
            <person name="Tang L."/>
            <person name="Weissenberger G."/>
            <person name="Zhu Y."/>
            <person name="Hemphill L."/>
            <person name="Shang Y."/>
            <person name="Youmans B."/>
            <person name="Ayvaz T."/>
            <person name="Ross M."/>
            <person name="Santibanez J."/>
            <person name="Aqrawi P."/>
            <person name="Gross S."/>
            <person name="Joshi V."/>
            <person name="Fowler G."/>
            <person name="Nazareth L."/>
            <person name="Reid J."/>
            <person name="Worley K."/>
            <person name="Petrosino J."/>
            <person name="Highlander S."/>
            <person name="Gibbs R."/>
        </authorList>
    </citation>
    <scope>NUCLEOTIDE SEQUENCE [LARGE SCALE GENOMIC DNA]</scope>
    <source>
        <strain evidence="3">ATCC 33269</strain>
    </source>
</reference>
<proteinExistence type="predicted"/>
<name>E7RNJ9_9BACT</name>
<comment type="caution">
    <text evidence="3">The sequence shown here is derived from an EMBL/GenBank/DDBJ whole genome shotgun (WGS) entry which is preliminary data.</text>
</comment>
<organism evidence="3 4">
    <name type="scientific">Hoylesella oralis ATCC 33269</name>
    <dbReference type="NCBI Taxonomy" id="873533"/>
    <lineage>
        <taxon>Bacteria</taxon>
        <taxon>Pseudomonadati</taxon>
        <taxon>Bacteroidota</taxon>
        <taxon>Bacteroidia</taxon>
        <taxon>Bacteroidales</taxon>
        <taxon>Prevotellaceae</taxon>
        <taxon>Hoylesella</taxon>
    </lineage>
</organism>
<evidence type="ECO:0000259" key="1">
    <source>
        <dbReference type="Pfam" id="PF01368"/>
    </source>
</evidence>
<accession>E7RNJ9</accession>
<dbReference type="PANTHER" id="PTHR47618:SF1">
    <property type="entry name" value="BIFUNCTIONAL OLIGORIBONUCLEASE AND PAP PHOSPHATASE NRNA"/>
    <property type="match status" value="1"/>
</dbReference>
<evidence type="ECO:0000313" key="3">
    <source>
        <dbReference type="EMBL" id="EFZ37292.1"/>
    </source>
</evidence>
<dbReference type="Gene3D" id="3.10.310.30">
    <property type="match status" value="1"/>
</dbReference>
<dbReference type="AlphaFoldDB" id="E7RNJ9"/>
<dbReference type="EMBL" id="AEPE02000003">
    <property type="protein sequence ID" value="EFZ37292.1"/>
    <property type="molecule type" value="Genomic_DNA"/>
</dbReference>
<dbReference type="HOGENOM" id="CLU_039720_0_0_10"/>
<dbReference type="SUPFAM" id="SSF64182">
    <property type="entry name" value="DHH phosphoesterases"/>
    <property type="match status" value="1"/>
</dbReference>
<dbReference type="GO" id="GO:0003676">
    <property type="term" value="F:nucleic acid binding"/>
    <property type="evidence" value="ECO:0007669"/>
    <property type="project" value="InterPro"/>
</dbReference>
<evidence type="ECO:0000313" key="4">
    <source>
        <dbReference type="Proteomes" id="UP000005580"/>
    </source>
</evidence>
<dbReference type="Gene3D" id="3.90.1640.10">
    <property type="entry name" value="inorganic pyrophosphatase (n-terminal core)"/>
    <property type="match status" value="1"/>
</dbReference>
<feature type="domain" description="DHHA1" evidence="2">
    <location>
        <begin position="257"/>
        <end position="323"/>
    </location>
</feature>
<dbReference type="RefSeq" id="WP_004367949.1">
    <property type="nucleotide sequence ID" value="NZ_GL833116.1"/>
</dbReference>